<dbReference type="GO" id="GO:0045121">
    <property type="term" value="C:membrane raft"/>
    <property type="evidence" value="ECO:0007669"/>
    <property type="project" value="EnsemblFungi"/>
</dbReference>
<proteinExistence type="inferred from homology"/>
<keyword evidence="3 7" id="KW-0812">Transmembrane</keyword>
<dbReference type="Proteomes" id="UP000070544">
    <property type="component" value="Unassembled WGS sequence"/>
</dbReference>
<feature type="transmembrane region" description="Helical" evidence="7">
    <location>
        <begin position="65"/>
        <end position="85"/>
    </location>
</feature>
<dbReference type="OMA" id="DKHCNPL"/>
<feature type="transmembrane region" description="Helical" evidence="7">
    <location>
        <begin position="387"/>
        <end position="410"/>
    </location>
</feature>
<protein>
    <submittedName>
        <fullName evidence="8">TMS membrane protein/tumor differentially expressed protein</fullName>
    </submittedName>
</protein>
<feature type="transmembrane region" description="Helical" evidence="7">
    <location>
        <begin position="235"/>
        <end position="255"/>
    </location>
</feature>
<dbReference type="InterPro" id="IPR005016">
    <property type="entry name" value="TDE1/TMS"/>
</dbReference>
<keyword evidence="5 7" id="KW-0472">Membrane</keyword>
<feature type="transmembrane region" description="Helical" evidence="7">
    <location>
        <begin position="130"/>
        <end position="148"/>
    </location>
</feature>
<comment type="subcellular location">
    <subcellularLocation>
        <location evidence="1">Membrane</location>
        <topology evidence="1">Multi-pass membrane protein</topology>
    </subcellularLocation>
</comment>
<feature type="region of interest" description="Disordered" evidence="6">
    <location>
        <begin position="319"/>
        <end position="338"/>
    </location>
</feature>
<name>A0A139AUA9_GONPJ</name>
<dbReference type="EMBL" id="KQ965736">
    <property type="protein sequence ID" value="KXS20326.1"/>
    <property type="molecule type" value="Genomic_DNA"/>
</dbReference>
<feature type="transmembrane region" description="Helical" evidence="7">
    <location>
        <begin position="277"/>
        <end position="296"/>
    </location>
</feature>
<feature type="transmembrane region" description="Helical" evidence="7">
    <location>
        <begin position="106"/>
        <end position="124"/>
    </location>
</feature>
<feature type="transmembrane region" description="Helical" evidence="7">
    <location>
        <begin position="202"/>
        <end position="223"/>
    </location>
</feature>
<dbReference type="PANTHER" id="PTHR10383:SF9">
    <property type="entry name" value="SERINE INCORPORATOR, ISOFORM F"/>
    <property type="match status" value="1"/>
</dbReference>
<feature type="transmembrane region" description="Helical" evidence="7">
    <location>
        <begin position="169"/>
        <end position="196"/>
    </location>
</feature>
<evidence type="ECO:0000256" key="4">
    <source>
        <dbReference type="ARBA" id="ARBA00022989"/>
    </source>
</evidence>
<evidence type="ECO:0000256" key="6">
    <source>
        <dbReference type="SAM" id="MobiDB-lite"/>
    </source>
</evidence>
<evidence type="ECO:0000256" key="3">
    <source>
        <dbReference type="ARBA" id="ARBA00022692"/>
    </source>
</evidence>
<keyword evidence="9" id="KW-1185">Reference proteome</keyword>
<sequence>MKCKVHDCFRTSSTATRVVYALLFLMTSIVAWVMESDWVVNQLDKVAQGYLKQNCPENTCYGTLAVYRIMFTLSMFHLILSACTYGATTSRGVQGGIQNGYWGPKFIFLVFGCVGCFFIPNGFFEFWGKYIAIVGAVLFMLFQMFLLVDFAHSLTEMLLAQWEDSDNQIWGFLLAVLTFGGLALALIMTILGFVYFGTPECHLNQVFLSVNLVAAFVLCLISISEAVREFNPSSGLAQASVVVVYATYLVCSAMSSEPTPAPGSGTTSCNPLSSSDAAQTTTVVLGALLTFAVVSYSTTSSAMKGTVFGGADEGYVGLETNVEDGGDDDDDRYPTDDEKQGSVYSYSFYHFVFAIAAMYVAMLVTNWNTVTSNSGLTTVGRSWASVWVRAATSWVVLGLYVWTLVAPVLLPDREFY</sequence>
<comment type="similarity">
    <text evidence="2">Belongs to the TDE1 family.</text>
</comment>
<feature type="transmembrane region" description="Helical" evidence="7">
    <location>
        <begin position="18"/>
        <end position="34"/>
    </location>
</feature>
<accession>A0A139AUA9</accession>
<dbReference type="STRING" id="1344416.A0A139AUA9"/>
<dbReference type="GO" id="GO:0005768">
    <property type="term" value="C:endosome"/>
    <property type="evidence" value="ECO:0007669"/>
    <property type="project" value="EnsemblFungi"/>
</dbReference>
<dbReference type="Pfam" id="PF03348">
    <property type="entry name" value="Serinc"/>
    <property type="match status" value="1"/>
</dbReference>
<gene>
    <name evidence="8" type="ORF">M427DRAFT_108461</name>
</gene>
<dbReference type="PANTHER" id="PTHR10383">
    <property type="entry name" value="SERINE INCORPORATOR"/>
    <property type="match status" value="1"/>
</dbReference>
<evidence type="ECO:0000256" key="5">
    <source>
        <dbReference type="ARBA" id="ARBA00023136"/>
    </source>
</evidence>
<evidence type="ECO:0000256" key="7">
    <source>
        <dbReference type="SAM" id="Phobius"/>
    </source>
</evidence>
<reference evidence="8 9" key="1">
    <citation type="journal article" date="2015" name="Genome Biol. Evol.">
        <title>Phylogenomic analyses indicate that early fungi evolved digesting cell walls of algal ancestors of land plants.</title>
        <authorList>
            <person name="Chang Y."/>
            <person name="Wang S."/>
            <person name="Sekimoto S."/>
            <person name="Aerts A.L."/>
            <person name="Choi C."/>
            <person name="Clum A."/>
            <person name="LaButti K.M."/>
            <person name="Lindquist E.A."/>
            <person name="Yee Ngan C."/>
            <person name="Ohm R.A."/>
            <person name="Salamov A.A."/>
            <person name="Grigoriev I.V."/>
            <person name="Spatafora J.W."/>
            <person name="Berbee M.L."/>
        </authorList>
    </citation>
    <scope>NUCLEOTIDE SEQUENCE [LARGE SCALE GENOMIC DNA]</scope>
    <source>
        <strain evidence="8 9">JEL478</strain>
    </source>
</reference>
<organism evidence="8 9">
    <name type="scientific">Gonapodya prolifera (strain JEL478)</name>
    <name type="common">Monoblepharis prolifera</name>
    <dbReference type="NCBI Taxonomy" id="1344416"/>
    <lineage>
        <taxon>Eukaryota</taxon>
        <taxon>Fungi</taxon>
        <taxon>Fungi incertae sedis</taxon>
        <taxon>Chytridiomycota</taxon>
        <taxon>Chytridiomycota incertae sedis</taxon>
        <taxon>Monoblepharidomycetes</taxon>
        <taxon>Monoblepharidales</taxon>
        <taxon>Gonapodyaceae</taxon>
        <taxon>Gonapodya</taxon>
    </lineage>
</organism>
<evidence type="ECO:0000313" key="9">
    <source>
        <dbReference type="Proteomes" id="UP000070544"/>
    </source>
</evidence>
<evidence type="ECO:0000313" key="8">
    <source>
        <dbReference type="EMBL" id="KXS20326.1"/>
    </source>
</evidence>
<feature type="compositionally biased region" description="Acidic residues" evidence="6">
    <location>
        <begin position="321"/>
        <end position="331"/>
    </location>
</feature>
<evidence type="ECO:0000256" key="1">
    <source>
        <dbReference type="ARBA" id="ARBA00004141"/>
    </source>
</evidence>
<dbReference type="GO" id="GO:0000329">
    <property type="term" value="C:fungal-type vacuole membrane"/>
    <property type="evidence" value="ECO:0007669"/>
    <property type="project" value="EnsemblFungi"/>
</dbReference>
<feature type="transmembrane region" description="Helical" evidence="7">
    <location>
        <begin position="348"/>
        <end position="367"/>
    </location>
</feature>
<evidence type="ECO:0000256" key="2">
    <source>
        <dbReference type="ARBA" id="ARBA00006665"/>
    </source>
</evidence>
<keyword evidence="4 7" id="KW-1133">Transmembrane helix</keyword>
<dbReference type="AlphaFoldDB" id="A0A139AUA9"/>
<dbReference type="OrthoDB" id="5963193at2759"/>